<evidence type="ECO:0000256" key="1">
    <source>
        <dbReference type="SAM" id="MobiDB-lite"/>
    </source>
</evidence>
<evidence type="ECO:0000313" key="3">
    <source>
        <dbReference type="EMBL" id="RDB16024.1"/>
    </source>
</evidence>
<dbReference type="Proteomes" id="UP000076154">
    <property type="component" value="Unassembled WGS sequence"/>
</dbReference>
<dbReference type="Pfam" id="PF18758">
    <property type="entry name" value="KDZ"/>
    <property type="match status" value="1"/>
</dbReference>
<dbReference type="InParanoid" id="A0A369J9A1"/>
<feature type="compositionally biased region" description="Pro residues" evidence="1">
    <location>
        <begin position="201"/>
        <end position="215"/>
    </location>
</feature>
<accession>A0A369J9A1</accession>
<protein>
    <recommendedName>
        <fullName evidence="2">CxC1-like cysteine cluster associated with KDZ transposases domain-containing protein</fullName>
    </recommendedName>
</protein>
<feature type="domain" description="CxC1-like cysteine cluster associated with KDZ transposases" evidence="2">
    <location>
        <begin position="19"/>
        <end position="107"/>
    </location>
</feature>
<feature type="region of interest" description="Disordered" evidence="1">
    <location>
        <begin position="420"/>
        <end position="447"/>
    </location>
</feature>
<dbReference type="EMBL" id="LUEZ02000136">
    <property type="protein sequence ID" value="RDB16024.1"/>
    <property type="molecule type" value="Genomic_DNA"/>
</dbReference>
<feature type="compositionally biased region" description="Low complexity" evidence="1">
    <location>
        <begin position="171"/>
        <end position="182"/>
    </location>
</feature>
<dbReference type="Pfam" id="PF18802">
    <property type="entry name" value="CxC1"/>
    <property type="match status" value="1"/>
</dbReference>
<dbReference type="InterPro" id="IPR041320">
    <property type="entry name" value="CxC1"/>
</dbReference>
<feature type="compositionally biased region" description="Low complexity" evidence="1">
    <location>
        <begin position="226"/>
        <end position="241"/>
    </location>
</feature>
<proteinExistence type="predicted"/>
<evidence type="ECO:0000313" key="4">
    <source>
        <dbReference type="Proteomes" id="UP000076154"/>
    </source>
</evidence>
<dbReference type="PANTHER" id="PTHR33096">
    <property type="entry name" value="CXC2 DOMAIN-CONTAINING PROTEIN"/>
    <property type="match status" value="1"/>
</dbReference>
<reference evidence="3" key="1">
    <citation type="submission" date="2018-04" db="EMBL/GenBank/DDBJ databases">
        <title>Whole genome sequencing of Hypsizygus marmoreus.</title>
        <authorList>
            <person name="Choi I.-G."/>
            <person name="Min B."/>
            <person name="Kim J.-G."/>
            <person name="Kim S."/>
            <person name="Oh Y.-L."/>
            <person name="Kong W.-S."/>
            <person name="Park H."/>
            <person name="Jeong J."/>
            <person name="Song E.-S."/>
        </authorList>
    </citation>
    <scope>NUCLEOTIDE SEQUENCE [LARGE SCALE GENOMIC DNA]</scope>
    <source>
        <strain evidence="3">51987-8</strain>
    </source>
</reference>
<organism evidence="3 4">
    <name type="scientific">Hypsizygus marmoreus</name>
    <name type="common">White beech mushroom</name>
    <name type="synonym">Agaricus marmoreus</name>
    <dbReference type="NCBI Taxonomy" id="39966"/>
    <lineage>
        <taxon>Eukaryota</taxon>
        <taxon>Fungi</taxon>
        <taxon>Dikarya</taxon>
        <taxon>Basidiomycota</taxon>
        <taxon>Agaricomycotina</taxon>
        <taxon>Agaricomycetes</taxon>
        <taxon>Agaricomycetidae</taxon>
        <taxon>Agaricales</taxon>
        <taxon>Tricholomatineae</taxon>
        <taxon>Lyophyllaceae</taxon>
        <taxon>Hypsizygus</taxon>
    </lineage>
</organism>
<comment type="caution">
    <text evidence="3">The sequence shown here is derived from an EMBL/GenBank/DDBJ whole genome shotgun (WGS) entry which is preliminary data.</text>
</comment>
<feature type="compositionally biased region" description="Pro residues" evidence="1">
    <location>
        <begin position="334"/>
        <end position="347"/>
    </location>
</feature>
<feature type="compositionally biased region" description="Basic residues" evidence="1">
    <location>
        <begin position="426"/>
        <end position="437"/>
    </location>
</feature>
<keyword evidence="4" id="KW-1185">Reference proteome</keyword>
<evidence type="ECO:0000259" key="2">
    <source>
        <dbReference type="Pfam" id="PF18802"/>
    </source>
</evidence>
<gene>
    <name evidence="3" type="ORF">Hypma_003465</name>
</gene>
<name>A0A369J9A1_HYPMA</name>
<dbReference type="OrthoDB" id="3259803at2759"/>
<dbReference type="PANTHER" id="PTHR33096:SF1">
    <property type="entry name" value="CXC1-LIKE CYSTEINE CLUSTER ASSOCIATED WITH KDZ TRANSPOSASES DOMAIN-CONTAINING PROTEIN"/>
    <property type="match status" value="1"/>
</dbReference>
<sequence>MELMCATNSLREPVPVVPSSLCTCGEPGRNLDVVLVRFDRLERISITMCVCAPAALQLLRRGTFPSAPLAPTLAVDLKVLDFVTSLFVNVAPNNTAWCKTVETFLSKQGYKLTTKDSLRKRFGNALQWYNALQDATTRHVDNVLHHVRRLQFDMDNGVDVSNDEPAVGDEPSSPCAAPAARSNTTHHEGHDRPPSTSVPPEQAPAPPGTPSPSTPATPRSTRHKMTAPPATPSLSTPATPRSTRHEMAGFADHNQTPSTPRRYPRATVEEVEDEDTPTDRRVPPTVEDFEVEATPTNRPPPGNDNFDNLSSGDVPLSGSKRAREADEDADSDPPTEPSNPFPRPLPRSRPSDYLRSRCPLCFGGKFPRVRTASSDPDAIVCIDACFTQKRNRQARDPPRMHPRTVFIPEDDANRMETYVASIRPSKTSKKKADKRSRHESEDEDDFFEGSLQVPRSVLDGCESGFTAADDRREKASTQFFDDTALMALVCRHDIVLWMVNMRSAGEKQHYAQYHQRLYTLDRQVDHAQTETIEKLGWWLARRTRHALAKCSAADEMLQACGQSEEFLRAQWKAQVKAQTKPLPRRSKGRGREAVEQVIRLRKGRDVLKDRVRELEAVLIDPYATPDMFADAEMGLETAKVSLEESNVRVGRKERALGIEDRVELQRLLKSPFIATRMNARALKQRLRDKLRFCKFELDRLERSFRKQVNDEKVNAHTASSVSRREPSIQRLAQDYNRLCDKMAKMIQERKAPRGARCPQKIESKGLFALDVDDAIWQDVGLDDDDCNTEPPPWLSSERVRDGVRALLEHDRCVEEEVHLRHECRAMREWFSEEWATINVAFDNTGDESLRYEMGLRRTALCRLCAIWQQATRSLDFGDVESLPPWGPSLEEIFEAQIARSTASVDEYEEEFAPCPVDEDDDDDDMYFDGDEDGEMVLLETLDAMDLADSFRSVSIDDDLHL</sequence>
<dbReference type="AlphaFoldDB" id="A0A369J9A1"/>
<dbReference type="InterPro" id="IPR040521">
    <property type="entry name" value="KDZ"/>
</dbReference>
<dbReference type="STRING" id="39966.A0A369J9A1"/>
<feature type="region of interest" description="Disordered" evidence="1">
    <location>
        <begin position="156"/>
        <end position="352"/>
    </location>
</feature>